<evidence type="ECO:0000256" key="5">
    <source>
        <dbReference type="SAM" id="Coils"/>
    </source>
</evidence>
<feature type="transmembrane region" description="Helical" evidence="6">
    <location>
        <begin position="583"/>
        <end position="606"/>
    </location>
</feature>
<evidence type="ECO:0000256" key="4">
    <source>
        <dbReference type="ARBA" id="ARBA00023136"/>
    </source>
</evidence>
<dbReference type="Proteomes" id="UP000838308">
    <property type="component" value="Unassembled WGS sequence"/>
</dbReference>
<feature type="transmembrane region" description="Helical" evidence="6">
    <location>
        <begin position="555"/>
        <end position="577"/>
    </location>
</feature>
<feature type="transmembrane region" description="Helical" evidence="6">
    <location>
        <begin position="618"/>
        <end position="641"/>
    </location>
</feature>
<organism evidence="8 9">
    <name type="scientific">Neobacillus rhizosphaerae</name>
    <dbReference type="NCBI Taxonomy" id="2880965"/>
    <lineage>
        <taxon>Bacteria</taxon>
        <taxon>Bacillati</taxon>
        <taxon>Bacillota</taxon>
        <taxon>Bacilli</taxon>
        <taxon>Bacillales</taxon>
        <taxon>Bacillaceae</taxon>
        <taxon>Neobacillus</taxon>
    </lineage>
</organism>
<feature type="coiled-coil region" evidence="5">
    <location>
        <begin position="332"/>
        <end position="362"/>
    </location>
</feature>
<dbReference type="NCBIfam" id="TIGR03062">
    <property type="entry name" value="pip_yhgE_Cterm"/>
    <property type="match status" value="1"/>
</dbReference>
<dbReference type="EMBL" id="CALBWS010000002">
    <property type="protein sequence ID" value="CAH2713655.1"/>
    <property type="molecule type" value="Genomic_DNA"/>
</dbReference>
<keyword evidence="4 6" id="KW-0472">Membrane</keyword>
<evidence type="ECO:0000259" key="7">
    <source>
        <dbReference type="Pfam" id="PF01061"/>
    </source>
</evidence>
<protein>
    <recommendedName>
        <fullName evidence="7">ABC-2 type transporter transmembrane domain-containing protein</fullName>
    </recommendedName>
</protein>
<evidence type="ECO:0000256" key="2">
    <source>
        <dbReference type="ARBA" id="ARBA00022692"/>
    </source>
</evidence>
<dbReference type="PANTHER" id="PTHR43077:SF10">
    <property type="entry name" value="TRANSPORT PERMEASE PROTEIN"/>
    <property type="match status" value="1"/>
</dbReference>
<dbReference type="PANTHER" id="PTHR43077">
    <property type="entry name" value="TRANSPORT PERMEASE YVFS-RELATED"/>
    <property type="match status" value="1"/>
</dbReference>
<evidence type="ECO:0000256" key="6">
    <source>
        <dbReference type="SAM" id="Phobius"/>
    </source>
</evidence>
<dbReference type="RefSeq" id="WP_248733989.1">
    <property type="nucleotide sequence ID" value="NZ_CALBWS010000002.1"/>
</dbReference>
<evidence type="ECO:0000256" key="1">
    <source>
        <dbReference type="ARBA" id="ARBA00004141"/>
    </source>
</evidence>
<keyword evidence="3 6" id="KW-1133">Transmembrane helix</keyword>
<proteinExistence type="predicted"/>
<keyword evidence="2 6" id="KW-0812">Transmembrane</keyword>
<gene>
    <name evidence="8" type="ORF">BACCIP111895_00791</name>
</gene>
<dbReference type="InterPro" id="IPR013525">
    <property type="entry name" value="ABC2_TM"/>
</dbReference>
<dbReference type="Gene3D" id="3.40.1710.10">
    <property type="entry name" value="abc type-2 transporter like domain"/>
    <property type="match status" value="1"/>
</dbReference>
<feature type="transmembrane region" description="Helical" evidence="6">
    <location>
        <begin position="513"/>
        <end position="534"/>
    </location>
</feature>
<feature type="transmembrane region" description="Helical" evidence="6">
    <location>
        <begin position="12"/>
        <end position="38"/>
    </location>
</feature>
<comment type="caution">
    <text evidence="8">The sequence shown here is derived from an EMBL/GenBank/DDBJ whole genome shotgun (WGS) entry which is preliminary data.</text>
</comment>
<dbReference type="Pfam" id="PF01061">
    <property type="entry name" value="ABC2_membrane"/>
    <property type="match status" value="1"/>
</dbReference>
<name>A0ABN8KLF6_9BACI</name>
<sequence length="712" mass="79339">MRKVLQIYRDDLLSITTNWAAMVIIIALMVLPSLYAWFNIKASWDPYGNTKGIQIAVSNDDVGTVIKGKNVNIGREIMKSLKDNKSLGWRFVETIEATQGVERGKYFASITVPKDFSEKIATILSDNPEKPELIYVVNEKINAIAPKITATGATGIKDEISKNFIKTANGVIFDIFNQLGIELQRNLPDIEKLKAMIFWLNDHLTEAETIINTANTDAVQAQKIIADLQNNISEVEGIINRSRELSEKITMFLDSNKDAISNLAPTVKQNLIYLEQTAGAVEQITGVLLSTTASAEDKKKALDDAIFRLNTLIKIETLFINLFEKLNGLGNSALLTEELATLNQQKNSAEKLLNNLKTILALETPSQALLESSNQISRDITTSLGQILNRFDGQIAPKIQQLSDTVKKIPTKANEVFTKADETLPQVKKILNDASKGITIGQRDIALIKKDFPTLKQKISAIANQIHEFEKSEDIRGIIDLLRNDVQKESDFFAEPVLVKEKRLFPIPNYGSAMSPFFTTLALWVGAMLLISLISVELKELPKNYHPNHLYLGRFLIFLTISLGQSIIVTLGDIYLLKTYVAAKLWFILFALLISALFMLITYTLVSIFGNVGKGLAIVFLVLQISGAGGTFPIQVMPAFFQKLNPYLPFTYAISLMREATGGIQWDVAKRDLTVFLFIAFITLLFGLVFKGPIEKYGGGLKRKTQESRLIH</sequence>
<reference evidence="8" key="1">
    <citation type="submission" date="2022-04" db="EMBL/GenBank/DDBJ databases">
        <authorList>
            <person name="Criscuolo A."/>
        </authorList>
    </citation>
    <scope>NUCLEOTIDE SEQUENCE</scope>
    <source>
        <strain evidence="8">CIP111895</strain>
    </source>
</reference>
<keyword evidence="9" id="KW-1185">Reference proteome</keyword>
<feature type="coiled-coil region" evidence="5">
    <location>
        <begin position="211"/>
        <end position="245"/>
    </location>
</feature>
<evidence type="ECO:0000313" key="8">
    <source>
        <dbReference type="EMBL" id="CAH2713655.1"/>
    </source>
</evidence>
<keyword evidence="5" id="KW-0175">Coiled coil</keyword>
<evidence type="ECO:0000313" key="9">
    <source>
        <dbReference type="Proteomes" id="UP000838308"/>
    </source>
</evidence>
<dbReference type="InterPro" id="IPR017501">
    <property type="entry name" value="Phage_infect_YhgE_C"/>
</dbReference>
<comment type="subcellular location">
    <subcellularLocation>
        <location evidence="1">Membrane</location>
        <topology evidence="1">Multi-pass membrane protein</topology>
    </subcellularLocation>
</comment>
<dbReference type="InterPro" id="IPR017500">
    <property type="entry name" value="Phage_infect_YhgE_N"/>
</dbReference>
<feature type="transmembrane region" description="Helical" evidence="6">
    <location>
        <begin position="675"/>
        <end position="694"/>
    </location>
</feature>
<accession>A0ABN8KLF6</accession>
<dbReference type="NCBIfam" id="TIGR03061">
    <property type="entry name" value="pip_yhgE_Nterm"/>
    <property type="match status" value="1"/>
</dbReference>
<dbReference type="InterPro" id="IPR051328">
    <property type="entry name" value="T7SS_ABC-Transporter"/>
</dbReference>
<evidence type="ECO:0000256" key="3">
    <source>
        <dbReference type="ARBA" id="ARBA00022989"/>
    </source>
</evidence>
<feature type="domain" description="ABC-2 type transporter transmembrane" evidence="7">
    <location>
        <begin position="514"/>
        <end position="659"/>
    </location>
</feature>